<evidence type="ECO:0000256" key="1">
    <source>
        <dbReference type="SAM" id="MobiDB-lite"/>
    </source>
</evidence>
<organism evidence="2 3">
    <name type="scientific">Rhodococcus phage RGL3</name>
    <dbReference type="NCBI Taxonomy" id="2922221"/>
    <lineage>
        <taxon>Viruses</taxon>
        <taxon>Duplodnaviria</taxon>
        <taxon>Heunggongvirae</taxon>
        <taxon>Uroviricota</taxon>
        <taxon>Caudoviricetes</taxon>
        <taxon>Rerduovirus</taxon>
        <taxon>Rerduovirus RGL3</taxon>
    </lineage>
</organism>
<dbReference type="Proteomes" id="UP000005433">
    <property type="component" value="Segment"/>
</dbReference>
<dbReference type="EMBL" id="JN116826">
    <property type="protein sequence ID" value="AEV52084.1"/>
    <property type="molecule type" value="Genomic_DNA"/>
</dbReference>
<name>G9FHJ5_9CAUD</name>
<dbReference type="RefSeq" id="YP_005086961.1">
    <property type="nucleotide sequence ID" value="NC_016650.1"/>
</dbReference>
<reference evidence="2 3" key="1">
    <citation type="journal article" date="2013" name="Arch. Virol.">
        <title>Characterization and whole genome sequences of the Rhodococcus bacteriophages RGL3 and RER2.</title>
        <authorList>
            <person name="Petrovski S."/>
            <person name="Seviour R.J."/>
            <person name="Tillett D."/>
        </authorList>
    </citation>
    <scope>NUCLEOTIDE SEQUENCE [LARGE SCALE GENOMIC DNA]</scope>
</reference>
<sequence>MPAASHRASLTLGNIASSTASHSASLSMGAVNTEKSEVAALTTPATIAATLAAYASGVTWSVPHSLGRCSSGASHPRLLSSRGQRSVRRTCRAPGSSGSARPTAPSAVVRLRSSPCRCEPAGPG</sequence>
<accession>G9FHJ5</accession>
<dbReference type="Pfam" id="PF06502">
    <property type="entry name" value="Equine_IAV_S2"/>
    <property type="match status" value="1"/>
</dbReference>
<dbReference type="KEGG" id="vg:11541230"/>
<dbReference type="InterPro" id="IPR009480">
    <property type="entry name" value="Equine_IAV_S2"/>
</dbReference>
<proteinExistence type="predicted"/>
<keyword evidence="3" id="KW-1185">Reference proteome</keyword>
<dbReference type="GeneID" id="11541230"/>
<evidence type="ECO:0000313" key="3">
    <source>
        <dbReference type="Proteomes" id="UP000005433"/>
    </source>
</evidence>
<evidence type="ECO:0000313" key="2">
    <source>
        <dbReference type="EMBL" id="AEV52084.1"/>
    </source>
</evidence>
<feature type="region of interest" description="Disordered" evidence="1">
    <location>
        <begin position="69"/>
        <end position="124"/>
    </location>
</feature>
<protein>
    <submittedName>
        <fullName evidence="2">Uncharacterized protein</fullName>
    </submittedName>
</protein>